<sequence>MGYVYLLFRTMFVESSTLRMAIYGFLGNTPIRKKTIQYILELKMKLKWGICGAGNISSEFCHALRTLPTAEHEIIAIASSSADRAKEFAQKHKIGRSYGSYEDVATDEDIDIVYIGTWHTNHVTLSKRMLEAGKHVLCEKPICVNTEQVKDVFRVAKENNKFFMEAVWSRAFPIYIKIREEIRSGNIGDVQLVTAAFCFPINEHPVWKDYPGFGMLPLIGIYTVQFANWVFENKKPSSVKAVGTLGQNGADEDGCIILSYDTGAKASLSYSGKCQNLNCAVVYGTKGCIQIPDYFWCPTEVILPSGKVTCSLEPEDPSVYVYPNSMGLRYEADEARKCIMEGASMFIFFYSL</sequence>
<dbReference type="SUPFAM" id="SSF55347">
    <property type="entry name" value="Glyceraldehyde-3-phosphate dehydrogenase-like, C-terminal domain"/>
    <property type="match status" value="1"/>
</dbReference>
<evidence type="ECO:0000259" key="11">
    <source>
        <dbReference type="Pfam" id="PF01408"/>
    </source>
</evidence>
<dbReference type="Gene3D" id="3.30.360.10">
    <property type="entry name" value="Dihydrodipicolinate Reductase, domain 2"/>
    <property type="match status" value="1"/>
</dbReference>
<dbReference type="PANTHER" id="PTHR22604:SF105">
    <property type="entry name" value="TRANS-1,2-DIHYDROBENZENE-1,2-DIOL DEHYDROGENASE"/>
    <property type="match status" value="1"/>
</dbReference>
<dbReference type="PANTHER" id="PTHR22604">
    <property type="entry name" value="OXIDOREDUCTASES"/>
    <property type="match status" value="1"/>
</dbReference>
<gene>
    <name evidence="13" type="ORF">FSP39_016206</name>
</gene>
<dbReference type="Gene3D" id="3.40.50.720">
    <property type="entry name" value="NAD(P)-binding Rossmann-like Domain"/>
    <property type="match status" value="1"/>
</dbReference>
<comment type="caution">
    <text evidence="13">The sequence shown here is derived from an EMBL/GenBank/DDBJ whole genome shotgun (WGS) entry which is preliminary data.</text>
</comment>
<dbReference type="Pfam" id="PF01408">
    <property type="entry name" value="GFO_IDH_MocA"/>
    <property type="match status" value="1"/>
</dbReference>
<dbReference type="AlphaFoldDB" id="A0AA88YIM8"/>
<dbReference type="GO" id="GO:0047115">
    <property type="term" value="F:trans-1,2-dihydrobenzene-1,2-diol dehydrogenase activity"/>
    <property type="evidence" value="ECO:0007669"/>
    <property type="project" value="UniProtKB-EC"/>
</dbReference>
<evidence type="ECO:0000313" key="13">
    <source>
        <dbReference type="EMBL" id="KAK3106258.1"/>
    </source>
</evidence>
<feature type="domain" description="GFO/IDH/MocA-like oxidoreductase" evidence="12">
    <location>
        <begin position="175"/>
        <end position="289"/>
    </location>
</feature>
<dbReference type="InterPro" id="IPR055170">
    <property type="entry name" value="GFO_IDH_MocA-like_dom"/>
</dbReference>
<evidence type="ECO:0000313" key="14">
    <source>
        <dbReference type="Proteomes" id="UP001186944"/>
    </source>
</evidence>
<evidence type="ECO:0000256" key="7">
    <source>
        <dbReference type="ARBA" id="ARBA00042988"/>
    </source>
</evidence>
<protein>
    <recommendedName>
        <fullName evidence="5">Trans-1,2-dihydrobenzene-1,2-diol dehydrogenase</fullName>
        <ecNumber evidence="4">1.1.1.179</ecNumber>
        <ecNumber evidence="3">1.3.1.20</ecNumber>
    </recommendedName>
    <alternativeName>
        <fullName evidence="8">D-xylose 1-dehydrogenase</fullName>
    </alternativeName>
    <alternativeName>
        <fullName evidence="7">D-xylose-NADP dehydrogenase</fullName>
    </alternativeName>
    <alternativeName>
        <fullName evidence="6">Dimeric dihydrodiol dehydrogenase</fullName>
    </alternativeName>
</protein>
<dbReference type="InterPro" id="IPR050984">
    <property type="entry name" value="Gfo/Idh/MocA_domain"/>
</dbReference>
<evidence type="ECO:0000256" key="3">
    <source>
        <dbReference type="ARBA" id="ARBA00038853"/>
    </source>
</evidence>
<evidence type="ECO:0000256" key="9">
    <source>
        <dbReference type="ARBA" id="ARBA00047423"/>
    </source>
</evidence>
<dbReference type="EC" id="1.1.1.179" evidence="4"/>
<dbReference type="EMBL" id="VSWD01000003">
    <property type="protein sequence ID" value="KAK3106258.1"/>
    <property type="molecule type" value="Genomic_DNA"/>
</dbReference>
<comment type="similarity">
    <text evidence="1">Belongs to the Gfo/Idh/MocA family.</text>
</comment>
<dbReference type="InterPro" id="IPR036291">
    <property type="entry name" value="NAD(P)-bd_dom_sf"/>
</dbReference>
<dbReference type="GO" id="GO:0000166">
    <property type="term" value="F:nucleotide binding"/>
    <property type="evidence" value="ECO:0007669"/>
    <property type="project" value="InterPro"/>
</dbReference>
<evidence type="ECO:0000256" key="6">
    <source>
        <dbReference type="ARBA" id="ARBA00042926"/>
    </source>
</evidence>
<keyword evidence="14" id="KW-1185">Reference proteome</keyword>
<dbReference type="Proteomes" id="UP001186944">
    <property type="component" value="Unassembled WGS sequence"/>
</dbReference>
<dbReference type="InterPro" id="IPR000683">
    <property type="entry name" value="Gfo/Idh/MocA-like_OxRdtase_N"/>
</dbReference>
<proteinExistence type="inferred from homology"/>
<evidence type="ECO:0000256" key="10">
    <source>
        <dbReference type="ARBA" id="ARBA00049233"/>
    </source>
</evidence>
<comment type="catalytic activity">
    <reaction evidence="10">
        <text>D-xylose + NADP(+) = D-xylono-1,5-lactone + NADPH + H(+)</text>
        <dbReference type="Rhea" id="RHEA:22000"/>
        <dbReference type="ChEBI" id="CHEBI:15378"/>
        <dbReference type="ChEBI" id="CHEBI:15867"/>
        <dbReference type="ChEBI" id="CHEBI:53455"/>
        <dbReference type="ChEBI" id="CHEBI:57783"/>
        <dbReference type="ChEBI" id="CHEBI:58349"/>
        <dbReference type="EC" id="1.1.1.179"/>
    </reaction>
</comment>
<evidence type="ECO:0000256" key="4">
    <source>
        <dbReference type="ARBA" id="ARBA00038984"/>
    </source>
</evidence>
<dbReference type="Pfam" id="PF22725">
    <property type="entry name" value="GFO_IDH_MocA_C3"/>
    <property type="match status" value="1"/>
</dbReference>
<feature type="domain" description="Gfo/Idh/MocA-like oxidoreductase N-terminal" evidence="11">
    <location>
        <begin position="46"/>
        <end position="164"/>
    </location>
</feature>
<keyword evidence="2" id="KW-0560">Oxidoreductase</keyword>
<evidence type="ECO:0000256" key="5">
    <source>
        <dbReference type="ARBA" id="ARBA00040603"/>
    </source>
</evidence>
<dbReference type="GO" id="GO:0047837">
    <property type="term" value="F:D-xylose 1-dehydrogenase (NADP+) activity"/>
    <property type="evidence" value="ECO:0007669"/>
    <property type="project" value="UniProtKB-EC"/>
</dbReference>
<comment type="catalytic activity">
    <reaction evidence="9">
        <text>(1R,2R)-1,2-dihydrobenzene-1,2-diol + NADP(+) = catechol + NADPH + H(+)</text>
        <dbReference type="Rhea" id="RHEA:16729"/>
        <dbReference type="ChEBI" id="CHEBI:10702"/>
        <dbReference type="ChEBI" id="CHEBI:15378"/>
        <dbReference type="ChEBI" id="CHEBI:18135"/>
        <dbReference type="ChEBI" id="CHEBI:57783"/>
        <dbReference type="ChEBI" id="CHEBI:58349"/>
        <dbReference type="EC" id="1.3.1.20"/>
    </reaction>
</comment>
<organism evidence="13 14">
    <name type="scientific">Pinctada imbricata</name>
    <name type="common">Atlantic pearl-oyster</name>
    <name type="synonym">Pinctada martensii</name>
    <dbReference type="NCBI Taxonomy" id="66713"/>
    <lineage>
        <taxon>Eukaryota</taxon>
        <taxon>Metazoa</taxon>
        <taxon>Spiralia</taxon>
        <taxon>Lophotrochozoa</taxon>
        <taxon>Mollusca</taxon>
        <taxon>Bivalvia</taxon>
        <taxon>Autobranchia</taxon>
        <taxon>Pteriomorphia</taxon>
        <taxon>Pterioida</taxon>
        <taxon>Pterioidea</taxon>
        <taxon>Pteriidae</taxon>
        <taxon>Pinctada</taxon>
    </lineage>
</organism>
<evidence type="ECO:0000259" key="12">
    <source>
        <dbReference type="Pfam" id="PF22725"/>
    </source>
</evidence>
<evidence type="ECO:0000256" key="1">
    <source>
        <dbReference type="ARBA" id="ARBA00010928"/>
    </source>
</evidence>
<evidence type="ECO:0000256" key="2">
    <source>
        <dbReference type="ARBA" id="ARBA00023002"/>
    </source>
</evidence>
<name>A0AA88YIM8_PINIB</name>
<accession>A0AA88YIM8</accession>
<evidence type="ECO:0000256" key="8">
    <source>
        <dbReference type="ARBA" id="ARBA00043025"/>
    </source>
</evidence>
<reference evidence="13" key="1">
    <citation type="submission" date="2019-08" db="EMBL/GenBank/DDBJ databases">
        <title>The improved chromosome-level genome for the pearl oyster Pinctada fucata martensii using PacBio sequencing and Hi-C.</title>
        <authorList>
            <person name="Zheng Z."/>
        </authorList>
    </citation>
    <scope>NUCLEOTIDE SEQUENCE</scope>
    <source>
        <strain evidence="13">ZZ-2019</strain>
        <tissue evidence="13">Adductor muscle</tissue>
    </source>
</reference>
<dbReference type="EC" id="1.3.1.20" evidence="3"/>
<dbReference type="SUPFAM" id="SSF51735">
    <property type="entry name" value="NAD(P)-binding Rossmann-fold domains"/>
    <property type="match status" value="1"/>
</dbReference>